<evidence type="ECO:0000259" key="2">
    <source>
        <dbReference type="Pfam" id="PF01551"/>
    </source>
</evidence>
<dbReference type="KEGG" id="nps:KRR39_07055"/>
<dbReference type="Proteomes" id="UP000683575">
    <property type="component" value="Chromosome"/>
</dbReference>
<gene>
    <name evidence="3" type="ORF">KRR39_07055</name>
</gene>
<dbReference type="RefSeq" id="WP_216941356.1">
    <property type="nucleotide sequence ID" value="NZ_CP077062.1"/>
</dbReference>
<feature type="domain" description="M23ase beta-sheet core" evidence="2">
    <location>
        <begin position="57"/>
        <end position="149"/>
    </location>
</feature>
<feature type="chain" id="PRO_5037271420" evidence="1">
    <location>
        <begin position="28"/>
        <end position="399"/>
    </location>
</feature>
<dbReference type="AlphaFoldDB" id="A0A975T1W8"/>
<dbReference type="Pfam" id="PF01551">
    <property type="entry name" value="Peptidase_M23"/>
    <property type="match status" value="1"/>
</dbReference>
<keyword evidence="4" id="KW-1185">Reference proteome</keyword>
<sequence>MRLRRLLAAAVVTGGLVLAGMPGTAYAKSTDGPDFEMPFVCGDTWTGSSRSSHSPSHYSIDWNRPDDLGALMTAAAPGVVTSVVDLGSRSYGRYVIVDHGSGWSTLYAHLLSQWVTVGQSVDQGQIIGQVGSTGGSTGPHLHFEERMNRRDLPSYFHRVTFKMGSTQASTNCGDTVVPGGDWNRDGSEEPALFRRGKAATFILRRTGTTPLRVRYGVSTDQPVSGDWNGDGLGDVGVRRPGWKAFLLRNADGTTTQVTFGKVSDVGVTGDWDGNGTTEVGVWSPATRVFTLRNADGSARTVALGALGDRPVTGDWNGDRITDLGVWTPSTGTFTMRTQTRDGAVTTATAQLGTSADQPVSGDWDGNGTNDLGVWSPSTATYQLRATTGVTSTRMGLRRN</sequence>
<accession>A0A975T1W8</accession>
<dbReference type="PANTHER" id="PTHR21666">
    <property type="entry name" value="PEPTIDASE-RELATED"/>
    <property type="match status" value="1"/>
</dbReference>
<proteinExistence type="predicted"/>
<dbReference type="InterPro" id="IPR016047">
    <property type="entry name" value="M23ase_b-sheet_dom"/>
</dbReference>
<dbReference type="CDD" id="cd12797">
    <property type="entry name" value="M23_peptidase"/>
    <property type="match status" value="1"/>
</dbReference>
<evidence type="ECO:0000313" key="3">
    <source>
        <dbReference type="EMBL" id="QWZ09510.1"/>
    </source>
</evidence>
<protein>
    <submittedName>
        <fullName evidence="3">M23 family metallopeptidase</fullName>
    </submittedName>
</protein>
<feature type="signal peptide" evidence="1">
    <location>
        <begin position="1"/>
        <end position="27"/>
    </location>
</feature>
<dbReference type="GO" id="GO:0004222">
    <property type="term" value="F:metalloendopeptidase activity"/>
    <property type="evidence" value="ECO:0007669"/>
    <property type="project" value="TreeGrafter"/>
</dbReference>
<name>A0A975T1W8_9ACTN</name>
<reference evidence="3" key="1">
    <citation type="submission" date="2021-06" db="EMBL/GenBank/DDBJ databases">
        <title>Complete genome sequence of Nocardioides sp. G188.</title>
        <authorList>
            <person name="Im W.-T."/>
        </authorList>
    </citation>
    <scope>NUCLEOTIDE SEQUENCE</scope>
    <source>
        <strain evidence="3">G188</strain>
    </source>
</reference>
<keyword evidence="1" id="KW-0732">Signal</keyword>
<dbReference type="EMBL" id="CP077062">
    <property type="protein sequence ID" value="QWZ09510.1"/>
    <property type="molecule type" value="Genomic_DNA"/>
</dbReference>
<evidence type="ECO:0000256" key="1">
    <source>
        <dbReference type="SAM" id="SignalP"/>
    </source>
</evidence>
<evidence type="ECO:0000313" key="4">
    <source>
        <dbReference type="Proteomes" id="UP000683575"/>
    </source>
</evidence>
<dbReference type="InterPro" id="IPR050570">
    <property type="entry name" value="Cell_wall_metabolism_enzyme"/>
</dbReference>
<organism evidence="3 4">
    <name type="scientific">Nocardioides panacis</name>
    <dbReference type="NCBI Taxonomy" id="2849501"/>
    <lineage>
        <taxon>Bacteria</taxon>
        <taxon>Bacillati</taxon>
        <taxon>Actinomycetota</taxon>
        <taxon>Actinomycetes</taxon>
        <taxon>Propionibacteriales</taxon>
        <taxon>Nocardioidaceae</taxon>
        <taxon>Nocardioides</taxon>
    </lineage>
</organism>
<dbReference type="PANTHER" id="PTHR21666:SF289">
    <property type="entry name" value="L-ALA--D-GLU ENDOPEPTIDASE"/>
    <property type="match status" value="1"/>
</dbReference>